<feature type="binding site" evidence="6 9">
    <location>
        <begin position="75"/>
        <end position="82"/>
    </location>
    <ligand>
        <name>substrate</name>
    </ligand>
</feature>
<dbReference type="EMBL" id="FZOA01000001">
    <property type="protein sequence ID" value="SNR61352.1"/>
    <property type="molecule type" value="Genomic_DNA"/>
</dbReference>
<dbReference type="CDD" id="cd16444">
    <property type="entry name" value="LipB"/>
    <property type="match status" value="1"/>
</dbReference>
<name>A0A238XRN6_9PROT</name>
<keyword evidence="4 6" id="KW-0012">Acyltransferase</keyword>
<comment type="similarity">
    <text evidence="6 7">Belongs to the LipB family.</text>
</comment>
<evidence type="ECO:0000256" key="9">
    <source>
        <dbReference type="PIRSR" id="PIRSR016262-2"/>
    </source>
</evidence>
<dbReference type="FunFam" id="3.30.930.10:FF:000020">
    <property type="entry name" value="Octanoyltransferase"/>
    <property type="match status" value="1"/>
</dbReference>
<dbReference type="PANTHER" id="PTHR10993:SF7">
    <property type="entry name" value="LIPOYLTRANSFERASE 2, MITOCHONDRIAL-RELATED"/>
    <property type="match status" value="1"/>
</dbReference>
<protein>
    <recommendedName>
        <fullName evidence="6 7">Octanoyltransferase</fullName>
        <ecNumber evidence="6 7">2.3.1.181</ecNumber>
    </recommendedName>
    <alternativeName>
        <fullName evidence="6">Lipoate-protein ligase B</fullName>
    </alternativeName>
    <alternativeName>
        <fullName evidence="6">Lipoyl/octanoyl transferase</fullName>
    </alternativeName>
    <alternativeName>
        <fullName evidence="6">Octanoyl-[acyl-carrier-protein]-protein N-octanoyltransferase</fullName>
    </alternativeName>
</protein>
<evidence type="ECO:0000259" key="11">
    <source>
        <dbReference type="PROSITE" id="PS51733"/>
    </source>
</evidence>
<dbReference type="InterPro" id="IPR045864">
    <property type="entry name" value="aa-tRNA-synth_II/BPL/LPL"/>
</dbReference>
<dbReference type="OrthoDB" id="9787061at2"/>
<evidence type="ECO:0000313" key="13">
    <source>
        <dbReference type="Proteomes" id="UP000198305"/>
    </source>
</evidence>
<evidence type="ECO:0000256" key="8">
    <source>
        <dbReference type="PIRSR" id="PIRSR016262-1"/>
    </source>
</evidence>
<dbReference type="NCBIfam" id="NF010922">
    <property type="entry name" value="PRK14342.1"/>
    <property type="match status" value="1"/>
</dbReference>
<keyword evidence="3 6" id="KW-0808">Transferase</keyword>
<dbReference type="NCBIfam" id="TIGR00214">
    <property type="entry name" value="lipB"/>
    <property type="match status" value="1"/>
</dbReference>
<dbReference type="InterPro" id="IPR004143">
    <property type="entry name" value="BPL_LPL_catalytic"/>
</dbReference>
<dbReference type="PIRSF" id="PIRSF016262">
    <property type="entry name" value="LPLase"/>
    <property type="match status" value="1"/>
</dbReference>
<dbReference type="HAMAP" id="MF_00013">
    <property type="entry name" value="LipB"/>
    <property type="match status" value="1"/>
</dbReference>
<feature type="site" description="Lowers pKa of active site Cys" evidence="6 10">
    <location>
        <position position="139"/>
    </location>
</feature>
<evidence type="ECO:0000256" key="10">
    <source>
        <dbReference type="PIRSR" id="PIRSR016262-3"/>
    </source>
</evidence>
<evidence type="ECO:0000256" key="7">
    <source>
        <dbReference type="PIRNR" id="PIRNR016262"/>
    </source>
</evidence>
<dbReference type="PROSITE" id="PS01313">
    <property type="entry name" value="LIPB"/>
    <property type="match status" value="1"/>
</dbReference>
<feature type="binding site" evidence="6 9">
    <location>
        <begin position="155"/>
        <end position="157"/>
    </location>
    <ligand>
        <name>substrate</name>
    </ligand>
</feature>
<evidence type="ECO:0000256" key="3">
    <source>
        <dbReference type="ARBA" id="ARBA00022679"/>
    </source>
</evidence>
<comment type="miscellaneous">
    <text evidence="6">In the reaction, the free carboxyl group of octanoic acid is attached via an amide linkage to the epsilon-amino group of a specific lysine residue of lipoyl domains of lipoate-dependent enzymes.</text>
</comment>
<keyword evidence="2 6" id="KW-0963">Cytoplasm</keyword>
<evidence type="ECO:0000256" key="6">
    <source>
        <dbReference type="HAMAP-Rule" id="MF_00013"/>
    </source>
</evidence>
<keyword evidence="13" id="KW-1185">Reference proteome</keyword>
<sequence>MHSSSVLPPLVIRTLGHMDYLATWQAMQAYTLSRTEESADELWLTEHAPVYTLGLNRREVRPPSRQDIPLIEVDRGGKITYHGPGQVIIYALIDLQRLGISVRSLVSMMENSIIELLAEYNIPAQARADAPGVYVHDAKIASLGLRLKHQRSYHGLALNIDMDLAPFLAIDPCGYQGLQVTQTRDLGLTLTPEDAAQQLLDKLSRQLGYTRAIVRHSL</sequence>
<evidence type="ECO:0000256" key="4">
    <source>
        <dbReference type="ARBA" id="ARBA00023315"/>
    </source>
</evidence>
<dbReference type="RefSeq" id="WP_089374289.1">
    <property type="nucleotide sequence ID" value="NZ_FZOA01000001.1"/>
</dbReference>
<dbReference type="UniPathway" id="UPA00538">
    <property type="reaction ID" value="UER00592"/>
</dbReference>
<feature type="binding site" evidence="6 9">
    <location>
        <begin position="142"/>
        <end position="144"/>
    </location>
    <ligand>
        <name>substrate</name>
    </ligand>
</feature>
<dbReference type="GO" id="GO:0033819">
    <property type="term" value="F:lipoyl(octanoyl) transferase activity"/>
    <property type="evidence" value="ECO:0007669"/>
    <property type="project" value="UniProtKB-EC"/>
</dbReference>
<organism evidence="12 13">
    <name type="scientific">Methylobacillus rhizosphaerae</name>
    <dbReference type="NCBI Taxonomy" id="551994"/>
    <lineage>
        <taxon>Bacteria</taxon>
        <taxon>Pseudomonadati</taxon>
        <taxon>Pseudomonadota</taxon>
        <taxon>Betaproteobacteria</taxon>
        <taxon>Nitrosomonadales</taxon>
        <taxon>Methylophilaceae</taxon>
        <taxon>Methylobacillus</taxon>
    </lineage>
</organism>
<comment type="subcellular location">
    <subcellularLocation>
        <location evidence="6">Cytoplasm</location>
    </subcellularLocation>
</comment>
<evidence type="ECO:0000256" key="5">
    <source>
        <dbReference type="ARBA" id="ARBA00024732"/>
    </source>
</evidence>
<dbReference type="PROSITE" id="PS51733">
    <property type="entry name" value="BPL_LPL_CATALYTIC"/>
    <property type="match status" value="1"/>
</dbReference>
<dbReference type="InterPro" id="IPR000544">
    <property type="entry name" value="Octanoyltransferase"/>
</dbReference>
<comment type="function">
    <text evidence="5 6 7">Catalyzes the transfer of endogenously produced octanoic acid from octanoyl-acyl-carrier-protein onto the lipoyl domains of lipoate-dependent enzymes. Lipoyl-ACP can also act as a substrate although octanoyl-ACP is likely to be the physiological substrate.</text>
</comment>
<reference evidence="13" key="1">
    <citation type="submission" date="2017-06" db="EMBL/GenBank/DDBJ databases">
        <authorList>
            <person name="Varghese N."/>
            <person name="Submissions S."/>
        </authorList>
    </citation>
    <scope>NUCLEOTIDE SEQUENCE [LARGE SCALE GENOMIC DNA]</scope>
    <source>
        <strain evidence="13">Ca-68</strain>
    </source>
</reference>
<dbReference type="Proteomes" id="UP000198305">
    <property type="component" value="Unassembled WGS sequence"/>
</dbReference>
<evidence type="ECO:0000256" key="1">
    <source>
        <dbReference type="ARBA" id="ARBA00004821"/>
    </source>
</evidence>
<comment type="pathway">
    <text evidence="1 6 7">Protein modification; protein lipoylation via endogenous pathway; protein N(6)-(lipoyl)lysine from octanoyl-[acyl-carrier-protein]: step 1/2.</text>
</comment>
<evidence type="ECO:0000256" key="2">
    <source>
        <dbReference type="ARBA" id="ARBA00022490"/>
    </source>
</evidence>
<comment type="catalytic activity">
    <reaction evidence="6 7">
        <text>octanoyl-[ACP] + L-lysyl-[protein] = N(6)-octanoyl-L-lysyl-[protein] + holo-[ACP] + H(+)</text>
        <dbReference type="Rhea" id="RHEA:17665"/>
        <dbReference type="Rhea" id="RHEA-COMP:9636"/>
        <dbReference type="Rhea" id="RHEA-COMP:9685"/>
        <dbReference type="Rhea" id="RHEA-COMP:9752"/>
        <dbReference type="Rhea" id="RHEA-COMP:9928"/>
        <dbReference type="ChEBI" id="CHEBI:15378"/>
        <dbReference type="ChEBI" id="CHEBI:29969"/>
        <dbReference type="ChEBI" id="CHEBI:64479"/>
        <dbReference type="ChEBI" id="CHEBI:78463"/>
        <dbReference type="ChEBI" id="CHEBI:78809"/>
        <dbReference type="EC" id="2.3.1.181"/>
    </reaction>
</comment>
<dbReference type="AlphaFoldDB" id="A0A238XRN6"/>
<feature type="active site" description="Acyl-thioester intermediate" evidence="6 8">
    <location>
        <position position="173"/>
    </location>
</feature>
<dbReference type="InterPro" id="IPR020605">
    <property type="entry name" value="Octanoyltransferase_CS"/>
</dbReference>
<gene>
    <name evidence="6" type="primary">lipB</name>
    <name evidence="12" type="ORF">SAMN05192560_0124</name>
</gene>
<dbReference type="Pfam" id="PF21948">
    <property type="entry name" value="LplA-B_cat"/>
    <property type="match status" value="1"/>
</dbReference>
<feature type="domain" description="BPL/LPL catalytic" evidence="11">
    <location>
        <begin position="36"/>
        <end position="211"/>
    </location>
</feature>
<proteinExistence type="inferred from homology"/>
<accession>A0A238XRN6</accession>
<dbReference type="SUPFAM" id="SSF55681">
    <property type="entry name" value="Class II aaRS and biotin synthetases"/>
    <property type="match status" value="1"/>
</dbReference>
<dbReference type="GO" id="GO:0009249">
    <property type="term" value="P:protein lipoylation"/>
    <property type="evidence" value="ECO:0007669"/>
    <property type="project" value="InterPro"/>
</dbReference>
<dbReference type="PANTHER" id="PTHR10993">
    <property type="entry name" value="OCTANOYLTRANSFERASE"/>
    <property type="match status" value="1"/>
</dbReference>
<dbReference type="EC" id="2.3.1.181" evidence="6 7"/>
<dbReference type="Gene3D" id="3.30.930.10">
    <property type="entry name" value="Bira Bifunctional Protein, Domain 2"/>
    <property type="match status" value="1"/>
</dbReference>
<evidence type="ECO:0000313" key="12">
    <source>
        <dbReference type="EMBL" id="SNR61352.1"/>
    </source>
</evidence>
<dbReference type="GO" id="GO:0005737">
    <property type="term" value="C:cytoplasm"/>
    <property type="evidence" value="ECO:0007669"/>
    <property type="project" value="UniProtKB-SubCell"/>
</dbReference>